<dbReference type="Pfam" id="PF03435">
    <property type="entry name" value="Sacchrp_dh_NADP"/>
    <property type="match status" value="1"/>
</dbReference>
<dbReference type="InterPro" id="IPR032095">
    <property type="entry name" value="Sacchrp_dh-like_C"/>
</dbReference>
<dbReference type="Pfam" id="PF16653">
    <property type="entry name" value="Sacchrp_dh_C"/>
    <property type="match status" value="1"/>
</dbReference>
<evidence type="ECO:0000256" key="1">
    <source>
        <dbReference type="ARBA" id="ARBA00023002"/>
    </source>
</evidence>
<dbReference type="SUPFAM" id="SSF51735">
    <property type="entry name" value="NAD(P)-binding Rossmann-fold domains"/>
    <property type="match status" value="1"/>
</dbReference>
<reference evidence="4" key="1">
    <citation type="submission" date="2018-04" db="EMBL/GenBank/DDBJ databases">
        <title>Draft genome sequence of the Candidatus Spirobacillus cienkowskii, a pathogen of freshwater Daphnia species, reconstructed from hemolymph metagenomic reads.</title>
        <authorList>
            <person name="Bresciani L."/>
            <person name="Lemos L.N."/>
            <person name="Wale N."/>
            <person name="Lin J.Y."/>
            <person name="Fernandes G.R."/>
            <person name="Duffy M.A."/>
            <person name="Rodrigues J.M."/>
        </authorList>
    </citation>
    <scope>NUCLEOTIDE SEQUENCE [LARGE SCALE GENOMIC DNA]</scope>
    <source>
        <strain evidence="4">Binning01</strain>
    </source>
</reference>
<dbReference type="EMBL" id="QOVW01000064">
    <property type="protein sequence ID" value="RDB36265.1"/>
    <property type="molecule type" value="Genomic_DNA"/>
</dbReference>
<sequence length="364" mass="40687">MSAKKNVAVFGAGKIGKLVVSMLSECEEYQITVFDSNIDTAKSATILKYPHKNVSYDTANFMSSKEIEKALKEKDYVLSCAPFFCNKDIAEAARKLKVNYLDLTEDVKTTSIIKELSKNAPCTFIPQCGLAPGFITIAAKHLTEQFDSVHTVKMRVGALPIYPHNSLKYNLTWSTDGLINEYCNPCEVINNGKLELTPALEGKELFNLDGEEYEAFNTSGGLGTLAETLAGKVKFMDYKSIRYPGHRKIIHTLLHDLKFIDDRENFKKILERSLPHTTQDVVIIFVTVTGEKNNKLSQLSYAKKIYNAEIRGEHWGAIQITTASGICAVLDLHAHGQLPSAGFVRQEDISYDKFIGNRFGKYYA</sequence>
<evidence type="ECO:0000313" key="5">
    <source>
        <dbReference type="Proteomes" id="UP000253934"/>
    </source>
</evidence>
<name>A0A369KU83_9BACT</name>
<dbReference type="InterPro" id="IPR051168">
    <property type="entry name" value="AASS"/>
</dbReference>
<feature type="domain" description="Saccharopine dehydrogenase-like C-terminal" evidence="3">
    <location>
        <begin position="129"/>
        <end position="352"/>
    </location>
</feature>
<keyword evidence="1" id="KW-0560">Oxidoreductase</keyword>
<dbReference type="AlphaFoldDB" id="A0A369KU83"/>
<dbReference type="Proteomes" id="UP000253934">
    <property type="component" value="Unassembled WGS sequence"/>
</dbReference>
<protein>
    <submittedName>
        <fullName evidence="4">Saccharopine dehydrogenase family protein</fullName>
    </submittedName>
</protein>
<proteinExistence type="predicted"/>
<dbReference type="PANTHER" id="PTHR11133:SF22">
    <property type="entry name" value="ALPHA-AMINOADIPIC SEMIALDEHYDE SYNTHASE, MITOCHONDRIAL"/>
    <property type="match status" value="1"/>
</dbReference>
<dbReference type="PANTHER" id="PTHR11133">
    <property type="entry name" value="SACCHAROPINE DEHYDROGENASE"/>
    <property type="match status" value="1"/>
</dbReference>
<dbReference type="GO" id="GO:0016491">
    <property type="term" value="F:oxidoreductase activity"/>
    <property type="evidence" value="ECO:0007669"/>
    <property type="project" value="UniProtKB-KW"/>
</dbReference>
<keyword evidence="5" id="KW-1185">Reference proteome</keyword>
<gene>
    <name evidence="4" type="ORF">DCC88_05945</name>
</gene>
<dbReference type="InterPro" id="IPR036291">
    <property type="entry name" value="NAD(P)-bd_dom_sf"/>
</dbReference>
<dbReference type="Gene3D" id="3.30.360.10">
    <property type="entry name" value="Dihydrodipicolinate Reductase, domain 2"/>
    <property type="match status" value="1"/>
</dbReference>
<comment type="caution">
    <text evidence="4">The sequence shown here is derived from an EMBL/GenBank/DDBJ whole genome shotgun (WGS) entry which is preliminary data.</text>
</comment>
<evidence type="ECO:0000313" key="4">
    <source>
        <dbReference type="EMBL" id="RDB36265.1"/>
    </source>
</evidence>
<feature type="domain" description="Saccharopine dehydrogenase NADP binding" evidence="2">
    <location>
        <begin position="7"/>
        <end position="112"/>
    </location>
</feature>
<dbReference type="Gene3D" id="3.40.50.720">
    <property type="entry name" value="NAD(P)-binding Rossmann-like Domain"/>
    <property type="match status" value="1"/>
</dbReference>
<evidence type="ECO:0000259" key="2">
    <source>
        <dbReference type="Pfam" id="PF03435"/>
    </source>
</evidence>
<accession>A0A369KU83</accession>
<dbReference type="InterPro" id="IPR005097">
    <property type="entry name" value="Sacchrp_dh_NADP-bd"/>
</dbReference>
<organism evidence="4 5">
    <name type="scientific">Spirobacillus cienkowskii</name>
    <dbReference type="NCBI Taxonomy" id="495820"/>
    <lineage>
        <taxon>Bacteria</taxon>
        <taxon>Pseudomonadati</taxon>
        <taxon>Bdellovibrionota</taxon>
        <taxon>Oligoflexia</taxon>
        <taxon>Silvanigrellales</taxon>
        <taxon>Spirobacillus</taxon>
    </lineage>
</organism>
<dbReference type="SUPFAM" id="SSF55347">
    <property type="entry name" value="Glyceraldehyde-3-phosphate dehydrogenase-like, C-terminal domain"/>
    <property type="match status" value="1"/>
</dbReference>
<evidence type="ECO:0000259" key="3">
    <source>
        <dbReference type="Pfam" id="PF16653"/>
    </source>
</evidence>